<keyword evidence="3" id="KW-1185">Reference proteome</keyword>
<gene>
    <name evidence="2" type="ORF">EUA98_11635</name>
</gene>
<sequence length="513" mass="55382">MTRPARAFQGVDEGRLELDAVVGVLADRYTVEAGRPRTVRRRRLDTFDRRLRAAGLTLEHHSEPRARRVVLDGADGPSTDAVTGDLRWPAGAEVLRAGRVRDAVAPVAGIRALLVVSDERHSWRQLDLRDADGKTVVRVELDEPLAVVGGAGRVTVRALRGYDEHARRVDRLLTGLGLRPVEAGLAGLAGMPDGDDLADDVPAPVAADAPATALLAAALSGFLAVMRANLPGVLADIDTEFLHDFRVALRRTRSTLRWGREVLPAEFRSEWEPAFAGLGALTTPVRDLDVYLLGLPAMSGWLVAADATDLDSFGRHLTQRRAIARQEMVDGLRSARFRRLLAGWEGALVTLGGRATGTATGTERSTSAGVLGGRVLARASRKVVRDGAAIGAGSPADDLHRLRGRCKELRYALEVFAPVVDPPPSRRVVADLRGLQDVLGRFQDADVQRRALREFAEEMLTSGVPAAALLAMGELIAHLDAEQGKARREFDQAFTRFVRPSGRAPLHRPGGDT</sequence>
<dbReference type="SMART" id="SM00880">
    <property type="entry name" value="CHAD"/>
    <property type="match status" value="1"/>
</dbReference>
<dbReference type="Proteomes" id="UP000293764">
    <property type="component" value="Unassembled WGS sequence"/>
</dbReference>
<dbReference type="RefSeq" id="WP_130102855.1">
    <property type="nucleotide sequence ID" value="NZ_SDWW01000026.1"/>
</dbReference>
<dbReference type="InterPro" id="IPR038186">
    <property type="entry name" value="CHAD_dom_sf"/>
</dbReference>
<dbReference type="OrthoDB" id="9777271at2"/>
<dbReference type="PANTHER" id="PTHR39339">
    <property type="entry name" value="SLR1444 PROTEIN"/>
    <property type="match status" value="1"/>
</dbReference>
<dbReference type="PANTHER" id="PTHR39339:SF1">
    <property type="entry name" value="CHAD DOMAIN-CONTAINING PROTEIN"/>
    <property type="match status" value="1"/>
</dbReference>
<dbReference type="Gene3D" id="1.40.20.10">
    <property type="entry name" value="CHAD domain"/>
    <property type="match status" value="1"/>
</dbReference>
<dbReference type="AlphaFoldDB" id="A0A4Q5MYQ3"/>
<dbReference type="Pfam" id="PF05235">
    <property type="entry name" value="CHAD"/>
    <property type="match status" value="1"/>
</dbReference>
<evidence type="ECO:0000313" key="2">
    <source>
        <dbReference type="EMBL" id="RYV50796.1"/>
    </source>
</evidence>
<reference evidence="2 3" key="1">
    <citation type="submission" date="2019-01" db="EMBL/GenBank/DDBJ databases">
        <title>Novel species of Cellulomonas.</title>
        <authorList>
            <person name="Liu Q."/>
            <person name="Xin Y.-H."/>
        </authorList>
    </citation>
    <scope>NUCLEOTIDE SEQUENCE [LARGE SCALE GENOMIC DNA]</scope>
    <source>
        <strain evidence="2 3">HLT2-17</strain>
    </source>
</reference>
<name>A0A4Q5MYQ3_9MICO</name>
<accession>A0A4Q5MYQ3</accession>
<organism evidence="2 3">
    <name type="scientific">Pengzhenrongella frigida</name>
    <dbReference type="NCBI Taxonomy" id="1259133"/>
    <lineage>
        <taxon>Bacteria</taxon>
        <taxon>Bacillati</taxon>
        <taxon>Actinomycetota</taxon>
        <taxon>Actinomycetes</taxon>
        <taxon>Micrococcales</taxon>
        <taxon>Pengzhenrongella</taxon>
    </lineage>
</organism>
<dbReference type="InterPro" id="IPR007899">
    <property type="entry name" value="CHAD_dom"/>
</dbReference>
<evidence type="ECO:0000313" key="3">
    <source>
        <dbReference type="Proteomes" id="UP000293764"/>
    </source>
</evidence>
<evidence type="ECO:0000259" key="1">
    <source>
        <dbReference type="PROSITE" id="PS51708"/>
    </source>
</evidence>
<proteinExistence type="predicted"/>
<dbReference type="PROSITE" id="PS51708">
    <property type="entry name" value="CHAD"/>
    <property type="match status" value="1"/>
</dbReference>
<protein>
    <submittedName>
        <fullName evidence="2">CHAD domain-containing protein</fullName>
    </submittedName>
</protein>
<comment type="caution">
    <text evidence="2">The sequence shown here is derived from an EMBL/GenBank/DDBJ whole genome shotgun (WGS) entry which is preliminary data.</text>
</comment>
<feature type="domain" description="CHAD" evidence="1">
    <location>
        <begin position="208"/>
        <end position="499"/>
    </location>
</feature>
<dbReference type="EMBL" id="SDWW01000026">
    <property type="protein sequence ID" value="RYV50796.1"/>
    <property type="molecule type" value="Genomic_DNA"/>
</dbReference>